<keyword evidence="4 5" id="KW-0119">Carbohydrate metabolism</keyword>
<dbReference type="SUPFAM" id="SSF74650">
    <property type="entry name" value="Galactose mutarotase-like"/>
    <property type="match status" value="1"/>
</dbReference>
<dbReference type="EC" id="5.1.3.3" evidence="5"/>
<reference evidence="9 10" key="1">
    <citation type="submission" date="2017-12" db="EMBL/GenBank/DDBJ databases">
        <title>Sequencing, de novo assembly and annotation of complete genome of a new Thraustochytrid species, strain FCC1311.</title>
        <authorList>
            <person name="Sedici K."/>
            <person name="Godart F."/>
            <person name="Aiese Cigliano R."/>
            <person name="Sanseverino W."/>
            <person name="Barakat M."/>
            <person name="Ortet P."/>
            <person name="Marechal E."/>
            <person name="Cagnac O."/>
            <person name="Amato A."/>
        </authorList>
    </citation>
    <scope>NUCLEOTIDE SEQUENCE [LARGE SCALE GENOMIC DNA]</scope>
</reference>
<comment type="similarity">
    <text evidence="2 5">Belongs to the aldose epimerase family.</text>
</comment>
<evidence type="ECO:0000256" key="4">
    <source>
        <dbReference type="ARBA" id="ARBA00023277"/>
    </source>
</evidence>
<feature type="binding site" evidence="8">
    <location>
        <begin position="86"/>
        <end position="87"/>
    </location>
    <ligand>
        <name>beta-D-galactose</name>
        <dbReference type="ChEBI" id="CHEBI:27667"/>
    </ligand>
</feature>
<feature type="binding site" evidence="7">
    <location>
        <position position="263"/>
    </location>
    <ligand>
        <name>beta-D-galactose</name>
        <dbReference type="ChEBI" id="CHEBI:27667"/>
    </ligand>
</feature>
<evidence type="ECO:0000256" key="6">
    <source>
        <dbReference type="PIRSR" id="PIRSR005096-1"/>
    </source>
</evidence>
<dbReference type="GO" id="GO:0004034">
    <property type="term" value="F:aldose 1-epimerase activity"/>
    <property type="evidence" value="ECO:0007669"/>
    <property type="project" value="UniProtKB-EC"/>
</dbReference>
<name>A0A2R5GVR2_9STRA</name>
<dbReference type="InterPro" id="IPR008183">
    <property type="entry name" value="Aldose_1/G6P_1-epimerase"/>
</dbReference>
<comment type="catalytic activity">
    <reaction evidence="5">
        <text>alpha-D-glucose = beta-D-glucose</text>
        <dbReference type="Rhea" id="RHEA:10264"/>
        <dbReference type="ChEBI" id="CHEBI:15903"/>
        <dbReference type="ChEBI" id="CHEBI:17925"/>
        <dbReference type="EC" id="5.1.3.3"/>
    </reaction>
</comment>
<keyword evidence="3 5" id="KW-0413">Isomerase</keyword>
<accession>A0A2R5GVR2</accession>
<dbReference type="UniPathway" id="UPA00242"/>
<comment type="caution">
    <text evidence="9">The sequence shown here is derived from an EMBL/GenBank/DDBJ whole genome shotgun (WGS) entry which is preliminary data.</text>
</comment>
<protein>
    <recommendedName>
        <fullName evidence="5">Aldose 1-epimerase</fullName>
        <ecNumber evidence="5">5.1.3.3</ecNumber>
    </recommendedName>
</protein>
<dbReference type="GO" id="GO:0033499">
    <property type="term" value="P:galactose catabolic process via UDP-galactose, Leloir pathway"/>
    <property type="evidence" value="ECO:0007669"/>
    <property type="project" value="TreeGrafter"/>
</dbReference>
<evidence type="ECO:0000256" key="8">
    <source>
        <dbReference type="PIRSR" id="PIRSR005096-3"/>
    </source>
</evidence>
<keyword evidence="10" id="KW-1185">Reference proteome</keyword>
<dbReference type="CDD" id="cd09019">
    <property type="entry name" value="galactose_mutarotase_like"/>
    <property type="match status" value="1"/>
</dbReference>
<dbReference type="InParanoid" id="A0A2R5GVR2"/>
<organism evidence="9 10">
    <name type="scientific">Hondaea fermentalgiana</name>
    <dbReference type="NCBI Taxonomy" id="2315210"/>
    <lineage>
        <taxon>Eukaryota</taxon>
        <taxon>Sar</taxon>
        <taxon>Stramenopiles</taxon>
        <taxon>Bigyra</taxon>
        <taxon>Labyrinthulomycetes</taxon>
        <taxon>Thraustochytrida</taxon>
        <taxon>Thraustochytriidae</taxon>
        <taxon>Hondaea</taxon>
    </lineage>
</organism>
<feature type="active site" description="Proton acceptor" evidence="6">
    <location>
        <position position="343"/>
    </location>
</feature>
<dbReference type="Gene3D" id="2.70.98.10">
    <property type="match status" value="1"/>
</dbReference>
<dbReference type="InterPro" id="IPR011013">
    <property type="entry name" value="Gal_mutarotase_sf_dom"/>
</dbReference>
<proteinExistence type="inferred from homology"/>
<evidence type="ECO:0000256" key="2">
    <source>
        <dbReference type="ARBA" id="ARBA00006206"/>
    </source>
</evidence>
<dbReference type="EMBL" id="BEYU01000129">
    <property type="protein sequence ID" value="GBG32753.1"/>
    <property type="molecule type" value="Genomic_DNA"/>
</dbReference>
<dbReference type="AlphaFoldDB" id="A0A2R5GVR2"/>
<feature type="binding site" evidence="8">
    <location>
        <begin position="192"/>
        <end position="194"/>
    </location>
    <ligand>
        <name>beta-D-galactose</name>
        <dbReference type="ChEBI" id="CHEBI:27667"/>
    </ligand>
</feature>
<evidence type="ECO:0000313" key="9">
    <source>
        <dbReference type="EMBL" id="GBG32753.1"/>
    </source>
</evidence>
<dbReference type="PANTHER" id="PTHR10091:SF0">
    <property type="entry name" value="GALACTOSE MUTAROTASE"/>
    <property type="match status" value="1"/>
</dbReference>
<dbReference type="PIRSF" id="PIRSF005096">
    <property type="entry name" value="GALM"/>
    <property type="match status" value="1"/>
</dbReference>
<dbReference type="GO" id="GO:0006006">
    <property type="term" value="P:glucose metabolic process"/>
    <property type="evidence" value="ECO:0007669"/>
    <property type="project" value="TreeGrafter"/>
</dbReference>
<evidence type="ECO:0000256" key="3">
    <source>
        <dbReference type="ARBA" id="ARBA00023235"/>
    </source>
</evidence>
<dbReference type="InterPro" id="IPR047215">
    <property type="entry name" value="Galactose_mutarotase-like"/>
</dbReference>
<comment type="pathway">
    <text evidence="1 5">Carbohydrate metabolism; hexose metabolism.</text>
</comment>
<dbReference type="GO" id="GO:0030246">
    <property type="term" value="F:carbohydrate binding"/>
    <property type="evidence" value="ECO:0007669"/>
    <property type="project" value="InterPro"/>
</dbReference>
<dbReference type="OrthoDB" id="274691at2759"/>
<gene>
    <name evidence="9" type="ORF">FCC1311_089782</name>
</gene>
<evidence type="ECO:0000256" key="5">
    <source>
        <dbReference type="PIRNR" id="PIRNR005096"/>
    </source>
</evidence>
<evidence type="ECO:0000313" key="10">
    <source>
        <dbReference type="Proteomes" id="UP000241890"/>
    </source>
</evidence>
<feature type="active site" description="Proton donor" evidence="6">
    <location>
        <position position="192"/>
    </location>
</feature>
<dbReference type="InterPro" id="IPR014718">
    <property type="entry name" value="GH-type_carb-bd"/>
</dbReference>
<dbReference type="InterPro" id="IPR015443">
    <property type="entry name" value="Aldose_1-epimerase"/>
</dbReference>
<dbReference type="Proteomes" id="UP000241890">
    <property type="component" value="Unassembled WGS sequence"/>
</dbReference>
<evidence type="ECO:0000256" key="1">
    <source>
        <dbReference type="ARBA" id="ARBA00005028"/>
    </source>
</evidence>
<dbReference type="PANTHER" id="PTHR10091">
    <property type="entry name" value="ALDOSE-1-EPIMERASE"/>
    <property type="match status" value="1"/>
</dbReference>
<evidence type="ECO:0000256" key="7">
    <source>
        <dbReference type="PIRSR" id="PIRSR005096-2"/>
    </source>
</evidence>
<sequence>MSVKVSELDMRCDAGEPPVAPARPPGKPEKVTIENGLGLVVEMATFGATLLSVKLDGVELIVRIDREVLPCRYGTYGGATIGRYANRIAKASFDLNGKTYDLEANNGPNSLHGGVFGFHRRVWNISEVIESDEEIGLCMEYLSSDGEDGFPGKLLAKARYSLSRKSNELRTVFSAELDAEEKQETIVNMCNHVYWNLSGKTAHTITDHALQMHCPSYIPVDDTLIPVSKIASVKDTPFEFREKPHRIGDRLKQVGEGANYGYDHCLCFMAPDGDTEVETAAVPTIKRNLGADFQDTELKVLLTLSDPADSGRSMTMATTQPGVQVYTANFMPDEHQHTGVALETENLPDAVNQRHKNARFPSPVLSPGEKYMQATTYEFSSNPKV</sequence>
<dbReference type="Pfam" id="PF01263">
    <property type="entry name" value="Aldose_epim"/>
    <property type="match status" value="1"/>
</dbReference>